<sequence>MTDKSELAPEVHNSEQDDASTQAQSVANRAGELRQQLRSPTESTKGPNETDVLGDSTQDLVDHMRDMESSGRIDMNAYRGEPAHDDDESLYKPSARPEDDS</sequence>
<evidence type="ECO:0008006" key="4">
    <source>
        <dbReference type="Google" id="ProtNLM"/>
    </source>
</evidence>
<comment type="caution">
    <text evidence="2">The sequence shown here is derived from an EMBL/GenBank/DDBJ whole genome shotgun (WGS) entry which is preliminary data.</text>
</comment>
<name>A0ABV0CXH9_9SPHN</name>
<protein>
    <recommendedName>
        <fullName evidence="4">DUF3072 domain-containing protein</fullName>
    </recommendedName>
</protein>
<evidence type="ECO:0000313" key="3">
    <source>
        <dbReference type="Proteomes" id="UP001484535"/>
    </source>
</evidence>
<evidence type="ECO:0000313" key="2">
    <source>
        <dbReference type="EMBL" id="MEN7537573.1"/>
    </source>
</evidence>
<dbReference type="RefSeq" id="WP_346785019.1">
    <property type="nucleotide sequence ID" value="NZ_JBDLBR010000003.1"/>
</dbReference>
<dbReference type="Proteomes" id="UP001484535">
    <property type="component" value="Unassembled WGS sequence"/>
</dbReference>
<organism evidence="2 3">
    <name type="scientific">Aurantiacibacter flavus</name>
    <dbReference type="NCBI Taxonomy" id="3145232"/>
    <lineage>
        <taxon>Bacteria</taxon>
        <taxon>Pseudomonadati</taxon>
        <taxon>Pseudomonadota</taxon>
        <taxon>Alphaproteobacteria</taxon>
        <taxon>Sphingomonadales</taxon>
        <taxon>Erythrobacteraceae</taxon>
        <taxon>Aurantiacibacter</taxon>
    </lineage>
</organism>
<proteinExistence type="predicted"/>
<gene>
    <name evidence="2" type="ORF">ABDJ38_10345</name>
</gene>
<dbReference type="EMBL" id="JBDLBR010000003">
    <property type="protein sequence ID" value="MEN7537573.1"/>
    <property type="molecule type" value="Genomic_DNA"/>
</dbReference>
<keyword evidence="3" id="KW-1185">Reference proteome</keyword>
<feature type="region of interest" description="Disordered" evidence="1">
    <location>
        <begin position="1"/>
        <end position="101"/>
    </location>
</feature>
<accession>A0ABV0CXH9</accession>
<feature type="compositionally biased region" description="Polar residues" evidence="1">
    <location>
        <begin position="36"/>
        <end position="47"/>
    </location>
</feature>
<feature type="compositionally biased region" description="Basic and acidic residues" evidence="1">
    <location>
        <begin position="1"/>
        <end position="15"/>
    </location>
</feature>
<evidence type="ECO:0000256" key="1">
    <source>
        <dbReference type="SAM" id="MobiDB-lite"/>
    </source>
</evidence>
<reference evidence="2 3" key="1">
    <citation type="submission" date="2024-05" db="EMBL/GenBank/DDBJ databases">
        <authorList>
            <person name="Park S."/>
        </authorList>
    </citation>
    <scope>NUCLEOTIDE SEQUENCE [LARGE SCALE GENOMIC DNA]</scope>
    <source>
        <strain evidence="2 3">DGU5</strain>
    </source>
</reference>
<feature type="compositionally biased region" description="Basic and acidic residues" evidence="1">
    <location>
        <begin position="60"/>
        <end position="71"/>
    </location>
</feature>